<dbReference type="EMBL" id="CP001802">
    <property type="protein sequence ID" value="ACY22595.1"/>
    <property type="molecule type" value="Genomic_DNA"/>
</dbReference>
<reference evidence="7 8" key="2">
    <citation type="journal article" date="2010" name="Stand. Genomic Sci.">
        <title>Complete genome sequence of Gordonia bronchialis type strain (3410).</title>
        <authorList>
            <person name="Ivanova N."/>
            <person name="Sikorski J."/>
            <person name="Jando M."/>
            <person name="Lapidus A."/>
            <person name="Nolan M."/>
            <person name="Lucas S."/>
            <person name="Del Rio T.G."/>
            <person name="Tice H."/>
            <person name="Copeland A."/>
            <person name="Cheng J.F."/>
            <person name="Chen F."/>
            <person name="Bruce D."/>
            <person name="Goodwin L."/>
            <person name="Pitluck S."/>
            <person name="Mavromatis K."/>
            <person name="Ovchinnikova G."/>
            <person name="Pati A."/>
            <person name="Chen A."/>
            <person name="Palaniappan K."/>
            <person name="Land M."/>
            <person name="Hauser L."/>
            <person name="Chang Y.J."/>
            <person name="Jeffries C.D."/>
            <person name="Chain P."/>
            <person name="Saunders E."/>
            <person name="Han C."/>
            <person name="Detter J.C."/>
            <person name="Brettin T."/>
            <person name="Rohde M."/>
            <person name="Goker M."/>
            <person name="Bristow J."/>
            <person name="Eisen J.A."/>
            <person name="Markowitz V."/>
            <person name="Hugenholtz P."/>
            <person name="Klenk H.P."/>
            <person name="Kyrpides N.C."/>
        </authorList>
    </citation>
    <scope>NUCLEOTIDE SEQUENCE [LARGE SCALE GENOMIC DNA]</scope>
    <source>
        <strain evidence="8">ATCC 25592 / DSM 43247 / BCRC 13721 / JCM 3198 / KCTC 3076 / NBRC 16047 / NCTC 10667</strain>
    </source>
</reference>
<dbReference type="eggNOG" id="COG1322">
    <property type="taxonomic scope" value="Bacteria"/>
</dbReference>
<evidence type="ECO:0000256" key="1">
    <source>
        <dbReference type="ARBA" id="ARBA00003416"/>
    </source>
</evidence>
<evidence type="ECO:0000313" key="7">
    <source>
        <dbReference type="EMBL" id="ACY22595.1"/>
    </source>
</evidence>
<name>D0LE03_GORB4</name>
<evidence type="ECO:0000256" key="5">
    <source>
        <dbReference type="SAM" id="MobiDB-lite"/>
    </source>
</evidence>
<dbReference type="PANTHER" id="PTHR30563">
    <property type="entry name" value="DNA RECOMBINATION PROTEIN RMUC"/>
    <property type="match status" value="1"/>
</dbReference>
<evidence type="ECO:0000256" key="3">
    <source>
        <dbReference type="ARBA" id="ARBA00023054"/>
    </source>
</evidence>
<evidence type="ECO:0000256" key="2">
    <source>
        <dbReference type="ARBA" id="ARBA00009840"/>
    </source>
</evidence>
<accession>D0LE03</accession>
<dbReference type="InterPro" id="IPR003798">
    <property type="entry name" value="DNA_recombination_RmuC"/>
</dbReference>
<sequence>MALVVGVLLGAVVGWSVHAARTHGAVAAAQAQADALRQSREDVAQSLSWATEDAARRQSSAIGSQVNHIVEPLRSTLTALADELRRVEHNRVGAYAGLTEQMRGMHAASMALGDQTRQLANALHSSHARGRWGEIALERVVELAGMTRHCDFSTQVSAQSATGTVRPDLLVHLAGGRTIVVDAKVPLDAYLRAAEVTDRAEAQRLLADHARAVRSHITKLSAKAYWTAFDNTPEMVVLFLPAEAVLEAAARADAELIEYGFGRNVVIATPTTLVALLRTVALGWRHDAMARDAAVIHELGLTLHQRLHSVLGHLESVGSSLRKTVESYNSAVGVVENRLGVTARRLAELEGLGRDDEPPAPAVIHTTCRSPSTTPDPTPSSGVEGFPRANR</sequence>
<dbReference type="KEGG" id="gbr:Gbro_3397"/>
<feature type="region of interest" description="Disordered" evidence="5">
    <location>
        <begin position="350"/>
        <end position="391"/>
    </location>
</feature>
<feature type="chain" id="PRO_5003011283" description="RmuC-domain protein" evidence="6">
    <location>
        <begin position="20"/>
        <end position="391"/>
    </location>
</feature>
<keyword evidence="3" id="KW-0175">Coiled coil</keyword>
<dbReference type="Pfam" id="PF02646">
    <property type="entry name" value="RmuC"/>
    <property type="match status" value="1"/>
</dbReference>
<protein>
    <recommendedName>
        <fullName evidence="9">RmuC-domain protein</fullName>
    </recommendedName>
</protein>
<dbReference type="Proteomes" id="UP000001219">
    <property type="component" value="Chromosome"/>
</dbReference>
<evidence type="ECO:0000313" key="8">
    <source>
        <dbReference type="Proteomes" id="UP000001219"/>
    </source>
</evidence>
<keyword evidence="4" id="KW-0233">DNA recombination</keyword>
<dbReference type="HOGENOM" id="CLU_024057_1_1_11"/>
<dbReference type="STRING" id="526226.Gbro_3397"/>
<proteinExistence type="inferred from homology"/>
<evidence type="ECO:0008006" key="9">
    <source>
        <dbReference type="Google" id="ProtNLM"/>
    </source>
</evidence>
<comment type="similarity">
    <text evidence="2">Belongs to the RmuC family.</text>
</comment>
<feature type="compositionally biased region" description="Low complexity" evidence="5">
    <location>
        <begin position="366"/>
        <end position="381"/>
    </location>
</feature>
<evidence type="ECO:0000256" key="6">
    <source>
        <dbReference type="SAM" id="SignalP"/>
    </source>
</evidence>
<dbReference type="GO" id="GO:0006310">
    <property type="term" value="P:DNA recombination"/>
    <property type="evidence" value="ECO:0007669"/>
    <property type="project" value="UniProtKB-KW"/>
</dbReference>
<evidence type="ECO:0000256" key="4">
    <source>
        <dbReference type="ARBA" id="ARBA00023172"/>
    </source>
</evidence>
<gene>
    <name evidence="7" type="ordered locus">Gbro_3397</name>
</gene>
<organism evidence="7 8">
    <name type="scientific">Gordonia bronchialis (strain ATCC 25592 / DSM 43247 / BCRC 13721 / JCM 3198 / KCTC 3076 / NBRC 16047 / NCTC 10667)</name>
    <name type="common">Rhodococcus bronchialis</name>
    <dbReference type="NCBI Taxonomy" id="526226"/>
    <lineage>
        <taxon>Bacteria</taxon>
        <taxon>Bacillati</taxon>
        <taxon>Actinomycetota</taxon>
        <taxon>Actinomycetes</taxon>
        <taxon>Mycobacteriales</taxon>
        <taxon>Gordoniaceae</taxon>
        <taxon>Gordonia</taxon>
    </lineage>
</organism>
<keyword evidence="6" id="KW-0732">Signal</keyword>
<dbReference type="AlphaFoldDB" id="D0LE03"/>
<reference evidence="8" key="1">
    <citation type="submission" date="2009-10" db="EMBL/GenBank/DDBJ databases">
        <title>The complete chromosome of Gordonia bronchialis DSM 43247.</title>
        <authorList>
            <consortium name="US DOE Joint Genome Institute (JGI-PGF)"/>
            <person name="Lucas S."/>
            <person name="Copeland A."/>
            <person name="Lapidus A."/>
            <person name="Glavina del Rio T."/>
            <person name="Dalin E."/>
            <person name="Tice H."/>
            <person name="Bruce D."/>
            <person name="Goodwin L."/>
            <person name="Pitluck S."/>
            <person name="Kyrpides N."/>
            <person name="Mavromatis K."/>
            <person name="Ivanova N."/>
            <person name="Ovchinnikova G."/>
            <person name="Saunders E."/>
            <person name="Brettin T."/>
            <person name="Detter J.C."/>
            <person name="Han C."/>
            <person name="Larimer F."/>
            <person name="Land M."/>
            <person name="Hauser L."/>
            <person name="Markowitz V."/>
            <person name="Cheng J.-F."/>
            <person name="Hugenholtz P."/>
            <person name="Woyke T."/>
            <person name="Wu D."/>
            <person name="Jando M."/>
            <person name="Schneider S."/>
            <person name="Goeker M."/>
            <person name="Klenk H.-P."/>
            <person name="Eisen J.A."/>
        </authorList>
    </citation>
    <scope>NUCLEOTIDE SEQUENCE [LARGE SCALE GENOMIC DNA]</scope>
    <source>
        <strain evidence="8">ATCC 25592 / DSM 43247 / BCRC 13721 / JCM 3198 / KCTC 3076 / NBRC 16047 / NCTC 10667</strain>
    </source>
</reference>
<comment type="function">
    <text evidence="1">Involved in DNA recombination.</text>
</comment>
<feature type="signal peptide" evidence="6">
    <location>
        <begin position="1"/>
        <end position="19"/>
    </location>
</feature>
<dbReference type="PANTHER" id="PTHR30563:SF0">
    <property type="entry name" value="DNA RECOMBINATION PROTEIN RMUC"/>
    <property type="match status" value="1"/>
</dbReference>
<keyword evidence="8" id="KW-1185">Reference proteome</keyword>